<proteinExistence type="inferred from homology"/>
<accession>G2EH01</accession>
<organism evidence="9 10">
    <name type="scientific">Bizionia argentinensis JUB59</name>
    <dbReference type="NCBI Taxonomy" id="1046627"/>
    <lineage>
        <taxon>Bacteria</taxon>
        <taxon>Pseudomonadati</taxon>
        <taxon>Bacteroidota</taxon>
        <taxon>Flavobacteriia</taxon>
        <taxon>Flavobacteriales</taxon>
        <taxon>Flavobacteriaceae</taxon>
        <taxon>Bizionia</taxon>
    </lineage>
</organism>
<evidence type="ECO:0000256" key="7">
    <source>
        <dbReference type="SAM" id="Phobius"/>
    </source>
</evidence>
<dbReference type="EMBL" id="AFXZ01000067">
    <property type="protein sequence ID" value="EGV42113.1"/>
    <property type="molecule type" value="Genomic_DNA"/>
</dbReference>
<evidence type="ECO:0000256" key="2">
    <source>
        <dbReference type="ARBA" id="ARBA00005745"/>
    </source>
</evidence>
<evidence type="ECO:0000256" key="5">
    <source>
        <dbReference type="ARBA" id="ARBA00022989"/>
    </source>
</evidence>
<dbReference type="Proteomes" id="UP000003730">
    <property type="component" value="Unassembled WGS sequence"/>
</dbReference>
<protein>
    <submittedName>
        <fullName evidence="9">Type II secretion system F family protein</fullName>
    </submittedName>
</protein>
<feature type="transmembrane region" description="Helical" evidence="7">
    <location>
        <begin position="345"/>
        <end position="367"/>
    </location>
</feature>
<evidence type="ECO:0000256" key="1">
    <source>
        <dbReference type="ARBA" id="ARBA00004651"/>
    </source>
</evidence>
<keyword evidence="10" id="KW-1185">Reference proteome</keyword>
<gene>
    <name evidence="9" type="ORF">BZARG_388</name>
</gene>
<dbReference type="GO" id="GO:0005886">
    <property type="term" value="C:plasma membrane"/>
    <property type="evidence" value="ECO:0007669"/>
    <property type="project" value="UniProtKB-SubCell"/>
</dbReference>
<dbReference type="OrthoDB" id="1523422at2"/>
<dbReference type="Gene3D" id="1.20.81.30">
    <property type="entry name" value="Type II secretion system (T2SS), domain F"/>
    <property type="match status" value="2"/>
</dbReference>
<name>G2EH01_9FLAO</name>
<dbReference type="AlphaFoldDB" id="G2EH01"/>
<dbReference type="PATRIC" id="fig|1046627.3.peg.2779"/>
<feature type="transmembrane region" description="Helical" evidence="7">
    <location>
        <begin position="139"/>
        <end position="165"/>
    </location>
</feature>
<dbReference type="Pfam" id="PF00482">
    <property type="entry name" value="T2SSF"/>
    <property type="match status" value="2"/>
</dbReference>
<keyword evidence="6 7" id="KW-0472">Membrane</keyword>
<evidence type="ECO:0000259" key="8">
    <source>
        <dbReference type="Pfam" id="PF00482"/>
    </source>
</evidence>
<feature type="domain" description="Type II secretion system protein GspF" evidence="8">
    <location>
        <begin position="246"/>
        <end position="368"/>
    </location>
</feature>
<comment type="subcellular location">
    <subcellularLocation>
        <location evidence="1">Cell membrane</location>
        <topology evidence="1">Multi-pass membrane protein</topology>
    </subcellularLocation>
</comment>
<keyword evidence="5 7" id="KW-1133">Transmembrane helix</keyword>
<evidence type="ECO:0000256" key="6">
    <source>
        <dbReference type="ARBA" id="ARBA00023136"/>
    </source>
</evidence>
<comment type="similarity">
    <text evidence="2">Belongs to the GSP F family.</text>
</comment>
<feature type="domain" description="Type II secretion system protein GspF" evidence="8">
    <location>
        <begin position="44"/>
        <end position="166"/>
    </location>
</feature>
<dbReference type="RefSeq" id="WP_008639474.1">
    <property type="nucleotide sequence ID" value="NZ_AFXZ01000067.1"/>
</dbReference>
<dbReference type="InterPro" id="IPR003004">
    <property type="entry name" value="GspF/PilC"/>
</dbReference>
<sequence>MGFQLENMSPQKEIKKENSNKVSFLQKEITLFGNSFSNKIKEDFYTELSVLLKAGITLKDALELIENAIKKKLVQEKVAFISRAIISGSSLSEATKAHKEFTDYEYYSLKIGEETGTLIQVTEQLGAFYARKNEQRRNLVSALTYPIIILSTALLVVIFMLQYVVPMFQDIFEQQKVELPAITKFIIYVSEFMKSFGWLFIILIIALVFSRTFFNKKLWFKKRKDLLVLKLPFIGDFIRTVYLSQFTQAISLLTASKVPVVNSIQLVKQMIDFYPLQTALEAVEQNILKGQSLSESLKQHKFFDDKMIALVKVAEETNQNEFIFERLNIIYNTQVRQRSKLLSTIMEPIIILIVGVLVGVILISMYLPMFKLSSVMG</sequence>
<dbReference type="STRING" id="1046627.BZARG_388"/>
<keyword evidence="3" id="KW-1003">Cell membrane</keyword>
<evidence type="ECO:0000256" key="4">
    <source>
        <dbReference type="ARBA" id="ARBA00022692"/>
    </source>
</evidence>
<dbReference type="InterPro" id="IPR042094">
    <property type="entry name" value="T2SS_GspF_sf"/>
</dbReference>
<dbReference type="eggNOG" id="COG1459">
    <property type="taxonomic scope" value="Bacteria"/>
</dbReference>
<evidence type="ECO:0000313" key="9">
    <source>
        <dbReference type="EMBL" id="EGV42113.1"/>
    </source>
</evidence>
<reference evidence="9 10" key="1">
    <citation type="journal article" date="2008" name="Int. J. Syst. Evol. Microbiol.">
        <title>Bizionia argentinensis sp. nov., isolated from surface marine water in Antarctica.</title>
        <authorList>
            <person name="Bercovich A."/>
            <person name="Vazquez S.C."/>
            <person name="Yankilevich P."/>
            <person name="Coria S.H."/>
            <person name="Foti M."/>
            <person name="Hernandez E."/>
            <person name="Vidal A."/>
            <person name="Ruberto L."/>
            <person name="Melo C."/>
            <person name="Marenssi S."/>
            <person name="Criscuolo M."/>
            <person name="Memoli M."/>
            <person name="Arguelles M."/>
            <person name="Mac Cormack W.P."/>
        </authorList>
    </citation>
    <scope>NUCLEOTIDE SEQUENCE [LARGE SCALE GENOMIC DNA]</scope>
    <source>
        <strain evidence="9 10">JUB59</strain>
    </source>
</reference>
<comment type="caution">
    <text evidence="9">The sequence shown here is derived from an EMBL/GenBank/DDBJ whole genome shotgun (WGS) entry which is preliminary data.</text>
</comment>
<feature type="transmembrane region" description="Helical" evidence="7">
    <location>
        <begin position="196"/>
        <end position="214"/>
    </location>
</feature>
<dbReference type="PANTHER" id="PTHR30012">
    <property type="entry name" value="GENERAL SECRETION PATHWAY PROTEIN"/>
    <property type="match status" value="1"/>
</dbReference>
<dbReference type="InterPro" id="IPR018076">
    <property type="entry name" value="T2SS_GspF_dom"/>
</dbReference>
<evidence type="ECO:0000256" key="3">
    <source>
        <dbReference type="ARBA" id="ARBA00022475"/>
    </source>
</evidence>
<evidence type="ECO:0000313" key="10">
    <source>
        <dbReference type="Proteomes" id="UP000003730"/>
    </source>
</evidence>
<dbReference type="PANTHER" id="PTHR30012:SF0">
    <property type="entry name" value="TYPE II SECRETION SYSTEM PROTEIN F-RELATED"/>
    <property type="match status" value="1"/>
</dbReference>
<keyword evidence="4 7" id="KW-0812">Transmembrane</keyword>